<reference evidence="3" key="1">
    <citation type="journal article" date="2018" name="Nat. Microbiol.">
        <title>Leveraging single-cell genomics to expand the fungal tree of life.</title>
        <authorList>
            <person name="Ahrendt S.R."/>
            <person name="Quandt C.A."/>
            <person name="Ciobanu D."/>
            <person name="Clum A."/>
            <person name="Salamov A."/>
            <person name="Andreopoulos B."/>
            <person name="Cheng J.F."/>
            <person name="Woyke T."/>
            <person name="Pelin A."/>
            <person name="Henrissat B."/>
            <person name="Reynolds N.K."/>
            <person name="Benny G.L."/>
            <person name="Smith M.E."/>
            <person name="James T.Y."/>
            <person name="Grigoriev I.V."/>
        </authorList>
    </citation>
    <scope>NUCLEOTIDE SEQUENCE [LARGE SCALE GENOMIC DNA]</scope>
    <source>
        <strain evidence="3">RSA 468</strain>
    </source>
</reference>
<feature type="compositionally biased region" description="Low complexity" evidence="1">
    <location>
        <begin position="127"/>
        <end position="148"/>
    </location>
</feature>
<feature type="compositionally biased region" description="Low complexity" evidence="1">
    <location>
        <begin position="293"/>
        <end position="307"/>
    </location>
</feature>
<feature type="region of interest" description="Disordered" evidence="1">
    <location>
        <begin position="340"/>
        <end position="360"/>
    </location>
</feature>
<feature type="region of interest" description="Disordered" evidence="1">
    <location>
        <begin position="600"/>
        <end position="620"/>
    </location>
</feature>
<feature type="region of interest" description="Disordered" evidence="1">
    <location>
        <begin position="817"/>
        <end position="900"/>
    </location>
</feature>
<feature type="compositionally biased region" description="Polar residues" evidence="1">
    <location>
        <begin position="542"/>
        <end position="556"/>
    </location>
</feature>
<proteinExistence type="predicted"/>
<feature type="compositionally biased region" description="Polar residues" evidence="1">
    <location>
        <begin position="872"/>
        <end position="883"/>
    </location>
</feature>
<feature type="region of interest" description="Disordered" evidence="1">
    <location>
        <begin position="290"/>
        <end position="314"/>
    </location>
</feature>
<feature type="region of interest" description="Disordered" evidence="1">
    <location>
        <begin position="108"/>
        <end position="160"/>
    </location>
</feature>
<feature type="compositionally biased region" description="Polar residues" evidence="1">
    <location>
        <begin position="1567"/>
        <end position="1577"/>
    </location>
</feature>
<feature type="compositionally biased region" description="Low complexity" evidence="1">
    <location>
        <begin position="836"/>
        <end position="849"/>
    </location>
</feature>
<feature type="compositionally biased region" description="Low complexity" evidence="1">
    <location>
        <begin position="1167"/>
        <end position="1183"/>
    </location>
</feature>
<feature type="region of interest" description="Disordered" evidence="1">
    <location>
        <begin position="1548"/>
        <end position="1623"/>
    </location>
</feature>
<feature type="region of interest" description="Disordered" evidence="1">
    <location>
        <begin position="1015"/>
        <end position="1049"/>
    </location>
</feature>
<dbReference type="Proteomes" id="UP000268162">
    <property type="component" value="Unassembled WGS sequence"/>
</dbReference>
<protein>
    <submittedName>
        <fullName evidence="2">Uncharacterized protein</fullName>
    </submittedName>
</protein>
<feature type="region of interest" description="Disordered" evidence="1">
    <location>
        <begin position="1366"/>
        <end position="1385"/>
    </location>
</feature>
<feature type="compositionally biased region" description="Polar residues" evidence="1">
    <location>
        <begin position="1021"/>
        <end position="1049"/>
    </location>
</feature>
<feature type="compositionally biased region" description="Polar residues" evidence="1">
    <location>
        <begin position="443"/>
        <end position="457"/>
    </location>
</feature>
<accession>A0A4P9ZMT1</accession>
<name>A0A4P9ZMT1_9FUNG</name>
<feature type="compositionally biased region" description="Low complexity" evidence="1">
    <location>
        <begin position="1659"/>
        <end position="1669"/>
    </location>
</feature>
<evidence type="ECO:0000256" key="1">
    <source>
        <dbReference type="SAM" id="MobiDB-lite"/>
    </source>
</evidence>
<dbReference type="STRING" id="215637.A0A4P9ZMT1"/>
<feature type="region of interest" description="Disordered" evidence="1">
    <location>
        <begin position="540"/>
        <end position="584"/>
    </location>
</feature>
<sequence length="1709" mass="183098">MSELPTTRRLKSIRRRDRVRWAQITDAEVDTTLSRGGPPEEAELVRHAGQEEAVLPRAIALANAGASMTKQLPGKFGSPLLSAKNSGKSAELNQPPALASSLLSASSIDHHSTGTGGSSSLPPHPLPLSSMPTPIFVADSDGGSSSGDRPNLLTDTPRSRRTVMRRSELEQQQQHMAQSRSLSFYNPIATSSSAISPVAAVGDLSANARRPKIPSALQRHRSHRANSIVGGGAAPVSPSALMRPTSMYSDWGSASYTEPPWSPRFGSALGEASPSANPATATAVFGYPDQRCPSPDSSRSLRSVHSSATTPVHHFRQRVETMRRQAGSTWLKVFCEMQNNPQRSEPESEDNQPQSGDIHDLPESRVALPAAAATTSVGSLTNTAIGNGGDSVAWDSPRPPDFLFPTIPKPKAKPKRKLVPLIPPADTRRAKSPEPNGRGEGPTLSNSAKASHTTGHSTEPGGHPPVPDAASMIKDGSVPSASSTFPEKPALMYPSNAEITTATLCHFEYQGAANQHRFILHKDGPLAPVRRIWAFTPPLSPENGQGVDSPSLTTGHSNRKTPTQHKGDGLPNFHTSSTNARAGDPMPDSELWEILLPPNLDVPSGTEPQSGTNTKNNAPDIPQVHSRYLLNHLIHFTVQLVADSPSDTTTSSPLATDQSKAAVIVRSLILDFKASPYDSPQRIQLTWDASSYPPNSPPGMRGVSQTAVGPLIGTLASHYSSDGAEPENEPGVGYEYSGPTVVAIDGGDSPSATTTTAAAADGVFPRIAAPFTNLSQATFQAVSGLPNLAKTTLGAMLDPFGSAKGTLDARGRLLGATTQSVPSSPMKPKMRSLHQGDGSLDGLPPSLLGFQRSRLTNRSVSLNDNREDNTDDQPSSSPMTKSQWGAKDNKPFSHTNRQYSPATPIPYLEATIIPPMLADTMTSLSVSSPTSLPFQSITNFIRLYLQLEVFQEPEEKLILWIPTSFIPQAYPYYTPEISPETATTTAMAPKVSTGNQGSSRWNLLTSWAYSPLGGTHPMNPSMGTEPTSNSAPQPSAPPRSNQPWPTGLSQTCPTERPIFMVLSNYRIYMLTFNPGFYNTCHDLLRNGNTTTSETPSKSDPLHLLKQFWTQVDRQPSQYLRVLYAIDFDTVQRIDVGPNRQYLTFHFHLTTEEEGKTAAENGLKKSGHSSSSAPPTTATNTGSSIPTGQSWSGSAEAADGVLPASLLAAPPPPTAIPPASLTVLLRDRLICSDFLNSFVIQCYESEVHIVDRKVRVVNHDIEWAVHNLRGTVFLKPGMCSPSLAAGFPVVRGDNHHASGGGSDDHDMRLSRSDRVRLSRGLQSARAKHWIDPASGDCVIVDKVTFEFLKMYYLVGWAAPVDPSSPGHLGPLDSATNPHRPSTTTATTTPFRTTTFIATPSFIYLCDERHDIWPPAIPNLLTLYADMTNPSKPVVADVDDIKPVVVGQGNTRRPINGNAAGGAGHGQAQAAVAPRPSAIPTPTPQTMGAPKTKSKPTPSSSTSQLVVHRIPQYRPFHHVLPLQAIRRVYSGVCLLAPGVAALDPTANLKKHPTESIGGSTEPSLPPASEVSSTPATPNMATDDRQGHLPEPVTQSSPSHSNPPKSGDTEAWIHSQGGAGLYNPTQSMPDRAGVTAMGWTYWVTLEFEPDATAQDRKRTESKTASASISTSASAEPLLPPWQLFFTTTASATEFVESLRHLNLRNDVSFETF</sequence>
<evidence type="ECO:0000313" key="3">
    <source>
        <dbReference type="Proteomes" id="UP000268162"/>
    </source>
</evidence>
<dbReference type="EMBL" id="ML003199">
    <property type="protein sequence ID" value="RKP34445.1"/>
    <property type="molecule type" value="Genomic_DNA"/>
</dbReference>
<evidence type="ECO:0000313" key="2">
    <source>
        <dbReference type="EMBL" id="RKP34445.1"/>
    </source>
</evidence>
<feature type="compositionally biased region" description="Polar residues" evidence="1">
    <location>
        <begin position="606"/>
        <end position="617"/>
    </location>
</feature>
<feature type="compositionally biased region" description="Polar residues" evidence="1">
    <location>
        <begin position="853"/>
        <end position="863"/>
    </location>
</feature>
<feature type="region of interest" description="Disordered" evidence="1">
    <location>
        <begin position="1445"/>
        <end position="1503"/>
    </location>
</feature>
<feature type="region of interest" description="Disordered" evidence="1">
    <location>
        <begin position="1155"/>
        <end position="1194"/>
    </location>
</feature>
<feature type="region of interest" description="Disordered" evidence="1">
    <location>
        <begin position="1648"/>
        <end position="1669"/>
    </location>
</feature>
<keyword evidence="3" id="KW-1185">Reference proteome</keyword>
<feature type="compositionally biased region" description="Polar residues" evidence="1">
    <location>
        <begin position="1590"/>
        <end position="1601"/>
    </location>
</feature>
<gene>
    <name evidence="2" type="ORF">BJ085DRAFT_32416</name>
</gene>
<organism evidence="2 3">
    <name type="scientific">Dimargaris cristalligena</name>
    <dbReference type="NCBI Taxonomy" id="215637"/>
    <lineage>
        <taxon>Eukaryota</taxon>
        <taxon>Fungi</taxon>
        <taxon>Fungi incertae sedis</taxon>
        <taxon>Zoopagomycota</taxon>
        <taxon>Kickxellomycotina</taxon>
        <taxon>Dimargaritomycetes</taxon>
        <taxon>Dimargaritales</taxon>
        <taxon>Dimargaritaceae</taxon>
        <taxon>Dimargaris</taxon>
    </lineage>
</organism>
<feature type="region of interest" description="Disordered" evidence="1">
    <location>
        <begin position="390"/>
        <end position="489"/>
    </location>
</feature>